<organism evidence="2">
    <name type="scientific">Streptomyces tendae</name>
    <dbReference type="NCBI Taxonomy" id="1932"/>
    <lineage>
        <taxon>Bacteria</taxon>
        <taxon>Bacillati</taxon>
        <taxon>Actinomycetota</taxon>
        <taxon>Actinomycetes</taxon>
        <taxon>Kitasatosporales</taxon>
        <taxon>Streptomycetaceae</taxon>
        <taxon>Streptomyces</taxon>
    </lineage>
</organism>
<dbReference type="EMBL" id="JAAIFS010000002">
    <property type="protein sequence ID" value="NEV86879.1"/>
    <property type="molecule type" value="Genomic_DNA"/>
</dbReference>
<protein>
    <submittedName>
        <fullName evidence="2">Uncharacterized protein</fullName>
    </submittedName>
</protein>
<reference evidence="2" key="1">
    <citation type="journal article" date="2020" name="Microorganisms">
        <title>Isolation, Genomic and Metabolomic Characterization of Streptomyces tendae VITAKN with Quorum Sensing Inhibitory Activity from Southern India.</title>
        <authorList>
            <person name="Ishaque N.M."/>
            <person name="Burgsdorf I."/>
            <person name="Limlingan Malit J.J."/>
            <person name="Saha S."/>
            <person name="Teta R."/>
            <person name="Ewe D."/>
            <person name="Kannabiran K."/>
            <person name="Hrouzek P."/>
            <person name="Steindler L."/>
            <person name="Costantino V."/>
            <person name="Saurav K."/>
        </authorList>
    </citation>
    <scope>NUCLEOTIDE SEQUENCE</scope>
    <source>
        <strain evidence="2">VITAKN</strain>
    </source>
</reference>
<dbReference type="RefSeq" id="WP_164457985.1">
    <property type="nucleotide sequence ID" value="NZ_JAAIFS010000002.1"/>
</dbReference>
<sequence length="100" mass="10476">MRTPRNPIRIPRHPARDTVLPLAVGQGGDDQAMLLFAAGTAFAIVGPQYLAVSGITEDDAGIASAVQRAADQLAAHLTPAAPECPTAPRPPRLSRPERCS</sequence>
<accession>A0A6B3QFM3</accession>
<proteinExistence type="predicted"/>
<evidence type="ECO:0000313" key="2">
    <source>
        <dbReference type="EMBL" id="NEV86879.1"/>
    </source>
</evidence>
<name>A0A6B3QFM3_STRTE</name>
<comment type="caution">
    <text evidence="2">The sequence shown here is derived from an EMBL/GenBank/DDBJ whole genome shotgun (WGS) entry which is preliminary data.</text>
</comment>
<dbReference type="AlphaFoldDB" id="A0A6B3QFM3"/>
<feature type="region of interest" description="Disordered" evidence="1">
    <location>
        <begin position="77"/>
        <end position="100"/>
    </location>
</feature>
<evidence type="ECO:0000256" key="1">
    <source>
        <dbReference type="SAM" id="MobiDB-lite"/>
    </source>
</evidence>
<gene>
    <name evidence="2" type="ORF">GUR47_09415</name>
</gene>